<dbReference type="EMBL" id="JAJFAZ020000001">
    <property type="protein sequence ID" value="KAI5349106.1"/>
    <property type="molecule type" value="Genomic_DNA"/>
</dbReference>
<sequence>MHFSFKHLQVSSSSEYVDIEFHPILPSSTPVPISITPAVDSDSDSQPHGHLSVASNPPIPAALTSLVPAAPNPLVIVAQKPQVPAALQSPAPVPRMRTRLQDGIQMPKLHMLSNILFPVPY</sequence>
<evidence type="ECO:0000313" key="2">
    <source>
        <dbReference type="Proteomes" id="UP001054821"/>
    </source>
</evidence>
<accession>A0AAD4WTQ9</accession>
<comment type="caution">
    <text evidence="1">The sequence shown here is derived from an EMBL/GenBank/DDBJ whole genome shotgun (WGS) entry which is preliminary data.</text>
</comment>
<protein>
    <submittedName>
        <fullName evidence="1">Uncharacterized protein</fullName>
    </submittedName>
</protein>
<evidence type="ECO:0000313" key="1">
    <source>
        <dbReference type="EMBL" id="KAI5349106.1"/>
    </source>
</evidence>
<proteinExistence type="predicted"/>
<keyword evidence="2" id="KW-1185">Reference proteome</keyword>
<gene>
    <name evidence="1" type="ORF">L3X38_001993</name>
</gene>
<organism evidence="1 2">
    <name type="scientific">Prunus dulcis</name>
    <name type="common">Almond</name>
    <name type="synonym">Amygdalus dulcis</name>
    <dbReference type="NCBI Taxonomy" id="3755"/>
    <lineage>
        <taxon>Eukaryota</taxon>
        <taxon>Viridiplantae</taxon>
        <taxon>Streptophyta</taxon>
        <taxon>Embryophyta</taxon>
        <taxon>Tracheophyta</taxon>
        <taxon>Spermatophyta</taxon>
        <taxon>Magnoliopsida</taxon>
        <taxon>eudicotyledons</taxon>
        <taxon>Gunneridae</taxon>
        <taxon>Pentapetalae</taxon>
        <taxon>rosids</taxon>
        <taxon>fabids</taxon>
        <taxon>Rosales</taxon>
        <taxon>Rosaceae</taxon>
        <taxon>Amygdaloideae</taxon>
        <taxon>Amygdaleae</taxon>
        <taxon>Prunus</taxon>
    </lineage>
</organism>
<name>A0AAD4WTQ9_PRUDU</name>
<dbReference type="AlphaFoldDB" id="A0AAD4WTQ9"/>
<reference evidence="1 2" key="1">
    <citation type="journal article" date="2022" name="G3 (Bethesda)">
        <title>Whole-genome sequence and methylome profiling of the almond [Prunus dulcis (Mill.) D.A. Webb] cultivar 'Nonpareil'.</title>
        <authorList>
            <person name="D'Amico-Willman K.M."/>
            <person name="Ouma W.Z."/>
            <person name="Meulia T."/>
            <person name="Sideli G.M."/>
            <person name="Gradziel T.M."/>
            <person name="Fresnedo-Ramirez J."/>
        </authorList>
    </citation>
    <scope>NUCLEOTIDE SEQUENCE [LARGE SCALE GENOMIC DNA]</scope>
    <source>
        <strain evidence="1">Clone GOH B32 T37-40</strain>
    </source>
</reference>
<dbReference type="Proteomes" id="UP001054821">
    <property type="component" value="Chromosome 1"/>
</dbReference>